<dbReference type="SUPFAM" id="SSF52540">
    <property type="entry name" value="P-loop containing nucleoside triphosphate hydrolases"/>
    <property type="match status" value="1"/>
</dbReference>
<dbReference type="GO" id="GO:0003677">
    <property type="term" value="F:DNA binding"/>
    <property type="evidence" value="ECO:0007669"/>
    <property type="project" value="UniProtKB-UniRule"/>
</dbReference>
<feature type="DNA-binding region" description="OmpR/PhoB-type" evidence="2">
    <location>
        <begin position="259"/>
        <end position="360"/>
    </location>
</feature>
<accession>A0A1F4V7T2</accession>
<dbReference type="Gene3D" id="1.10.10.10">
    <property type="entry name" value="Winged helix-like DNA-binding domain superfamily/Winged helix DNA-binding domain"/>
    <property type="match status" value="1"/>
</dbReference>
<dbReference type="EMBL" id="MEVD01000016">
    <property type="protein sequence ID" value="OGC53030.1"/>
    <property type="molecule type" value="Genomic_DNA"/>
</dbReference>
<evidence type="ECO:0000259" key="3">
    <source>
        <dbReference type="PROSITE" id="PS51755"/>
    </source>
</evidence>
<feature type="domain" description="OmpR/PhoB-type" evidence="3">
    <location>
        <begin position="259"/>
        <end position="360"/>
    </location>
</feature>
<proteinExistence type="predicted"/>
<dbReference type="InterPro" id="IPR001867">
    <property type="entry name" value="OmpR/PhoB-type_DNA-bd"/>
</dbReference>
<dbReference type="InterPro" id="IPR036388">
    <property type="entry name" value="WH-like_DNA-bd_sf"/>
</dbReference>
<dbReference type="PROSITE" id="PS51755">
    <property type="entry name" value="OMPR_PHOB"/>
    <property type="match status" value="1"/>
</dbReference>
<evidence type="ECO:0000313" key="4">
    <source>
        <dbReference type="EMBL" id="OGC53030.1"/>
    </source>
</evidence>
<dbReference type="SUPFAM" id="SSF46894">
    <property type="entry name" value="C-terminal effector domain of the bipartite response regulators"/>
    <property type="match status" value="1"/>
</dbReference>
<evidence type="ECO:0000313" key="5">
    <source>
        <dbReference type="Proteomes" id="UP000178127"/>
    </source>
</evidence>
<protein>
    <recommendedName>
        <fullName evidence="3">OmpR/PhoB-type domain-containing protein</fullName>
    </recommendedName>
</protein>
<dbReference type="AlphaFoldDB" id="A0A1F4V7T2"/>
<organism evidence="4 5">
    <name type="scientific">candidate division WWE3 bacterium RIFCSPHIGHO2_02_FULL_38_14</name>
    <dbReference type="NCBI Taxonomy" id="1802620"/>
    <lineage>
        <taxon>Bacteria</taxon>
        <taxon>Katanobacteria</taxon>
    </lineage>
</organism>
<sequence length="360" mass="41358">MGGNGKSYIYNLLQSSLGTKIKNNSAFVYLSGINGDEKGTFNALKMSLEVVGMKIRSKTISDTLNEIVQNIKPKNRFSFVINGGYNEELNEEFLQGISRLTYQTQRRVNYIFFLNVSNLNKRSFQNRVIKNLIMSHIIPILPLNYDNSKDVLYNNEEKYGVEIKNNDVKEKIISLSGGHPGLLKAIYLQAKDIAGWSEPDYGDIQLSTRSMDILNELDGEKKEILVNPKLNKNDPAKSELYGFLTFYGYLNQNGEVFSPILTEYLKREYNKDVSTSIMQENILISLTKQQREAMQMFFENRGRIVRREELAEFLWGDTAHEDYSDWALDQFIHTLRNKIKSISGLGKIVTKKGEGYLYKK</sequence>
<dbReference type="Pfam" id="PF00486">
    <property type="entry name" value="Trans_reg_C"/>
    <property type="match status" value="1"/>
</dbReference>
<dbReference type="STRING" id="1802620.A3D91_01835"/>
<keyword evidence="1 2" id="KW-0238">DNA-binding</keyword>
<dbReference type="InterPro" id="IPR016032">
    <property type="entry name" value="Sig_transdc_resp-reg_C-effctor"/>
</dbReference>
<evidence type="ECO:0000256" key="1">
    <source>
        <dbReference type="ARBA" id="ARBA00023125"/>
    </source>
</evidence>
<dbReference type="SMART" id="SM00862">
    <property type="entry name" value="Trans_reg_C"/>
    <property type="match status" value="1"/>
</dbReference>
<name>A0A1F4V7T2_UNCKA</name>
<dbReference type="InterPro" id="IPR027417">
    <property type="entry name" value="P-loop_NTPase"/>
</dbReference>
<gene>
    <name evidence="4" type="ORF">A3D91_01835</name>
</gene>
<reference evidence="4 5" key="1">
    <citation type="journal article" date="2016" name="Nat. Commun.">
        <title>Thousands of microbial genomes shed light on interconnected biogeochemical processes in an aquifer system.</title>
        <authorList>
            <person name="Anantharaman K."/>
            <person name="Brown C.T."/>
            <person name="Hug L.A."/>
            <person name="Sharon I."/>
            <person name="Castelle C.J."/>
            <person name="Probst A.J."/>
            <person name="Thomas B.C."/>
            <person name="Singh A."/>
            <person name="Wilkins M.J."/>
            <person name="Karaoz U."/>
            <person name="Brodie E.L."/>
            <person name="Williams K.H."/>
            <person name="Hubbard S.S."/>
            <person name="Banfield J.F."/>
        </authorList>
    </citation>
    <scope>NUCLEOTIDE SEQUENCE [LARGE SCALE GENOMIC DNA]</scope>
</reference>
<dbReference type="GO" id="GO:0000160">
    <property type="term" value="P:phosphorelay signal transduction system"/>
    <property type="evidence" value="ECO:0007669"/>
    <property type="project" value="InterPro"/>
</dbReference>
<dbReference type="GO" id="GO:0006355">
    <property type="term" value="P:regulation of DNA-templated transcription"/>
    <property type="evidence" value="ECO:0007669"/>
    <property type="project" value="InterPro"/>
</dbReference>
<comment type="caution">
    <text evidence="4">The sequence shown here is derived from an EMBL/GenBank/DDBJ whole genome shotgun (WGS) entry which is preliminary data.</text>
</comment>
<dbReference type="Proteomes" id="UP000178127">
    <property type="component" value="Unassembled WGS sequence"/>
</dbReference>
<dbReference type="CDD" id="cd00383">
    <property type="entry name" value="trans_reg_C"/>
    <property type="match status" value="1"/>
</dbReference>
<evidence type="ECO:0000256" key="2">
    <source>
        <dbReference type="PROSITE-ProRule" id="PRU01091"/>
    </source>
</evidence>